<gene>
    <name evidence="2" type="ORF">QF025_006987</name>
</gene>
<dbReference type="RefSeq" id="WP_310035658.1">
    <property type="nucleotide sequence ID" value="NZ_JAVIZN010000003.1"/>
</dbReference>
<evidence type="ECO:0000259" key="1">
    <source>
        <dbReference type="Pfam" id="PF13391"/>
    </source>
</evidence>
<evidence type="ECO:0000313" key="3">
    <source>
        <dbReference type="Proteomes" id="UP001245184"/>
    </source>
</evidence>
<keyword evidence="2" id="KW-0378">Hydrolase</keyword>
<reference evidence="2 3" key="1">
    <citation type="submission" date="2023-08" db="EMBL/GenBank/DDBJ databases">
        <title>Genome sequencing of plant associated microbes to promote plant fitness in Sorghum bicolor and Oryza sativa.</title>
        <authorList>
            <person name="Coleman-Derr D."/>
        </authorList>
    </citation>
    <scope>NUCLEOTIDE SEQUENCE [LARGE SCALE GENOMIC DNA]</scope>
    <source>
        <strain evidence="2 3">SLBN-33</strain>
    </source>
</reference>
<protein>
    <submittedName>
        <fullName evidence="2">Restriction endonuclease</fullName>
    </submittedName>
</protein>
<comment type="caution">
    <text evidence="2">The sequence shown here is derived from an EMBL/GenBank/DDBJ whole genome shotgun (WGS) entry which is preliminary data.</text>
</comment>
<keyword evidence="2" id="KW-0540">Nuclease</keyword>
<sequence>MERITLSAAELLNILRSFGAPAVITKNKHPESEGNFRERPDRPWQMLDGYWTGKPTRVTAGNGFAIHFVERLNRIWLGDYLGAEEWDGRAGVYSLILGDVQCFDVLDLNLADEHQRELCEILKKPGAVTYSYFEPDVATEVDDRMESGPTFRLAEIKQRLQQRAFRKAVFEFLGARCVVTGCAVEALLEAAHLKGRRWETGDNSCRDGIPLRADVHRAYDAGLIKLDREHRLIGVDPSVADEYGQYVQPRE</sequence>
<dbReference type="Pfam" id="PF13391">
    <property type="entry name" value="HNH_2"/>
    <property type="match status" value="1"/>
</dbReference>
<keyword evidence="2" id="KW-0255">Endonuclease</keyword>
<proteinExistence type="predicted"/>
<evidence type="ECO:0000313" key="2">
    <source>
        <dbReference type="EMBL" id="MDR6208186.1"/>
    </source>
</evidence>
<accession>A0ABD5CTB2</accession>
<dbReference type="AlphaFoldDB" id="A0ABD5CTB2"/>
<dbReference type="InterPro" id="IPR003615">
    <property type="entry name" value="HNH_nuc"/>
</dbReference>
<dbReference type="Proteomes" id="UP001245184">
    <property type="component" value="Unassembled WGS sequence"/>
</dbReference>
<dbReference type="EMBL" id="JAVIZN010000003">
    <property type="protein sequence ID" value="MDR6208186.1"/>
    <property type="molecule type" value="Genomic_DNA"/>
</dbReference>
<feature type="domain" description="HNH nuclease" evidence="1">
    <location>
        <begin position="177"/>
        <end position="224"/>
    </location>
</feature>
<dbReference type="GO" id="GO:0004519">
    <property type="term" value="F:endonuclease activity"/>
    <property type="evidence" value="ECO:0007669"/>
    <property type="project" value="UniProtKB-KW"/>
</dbReference>
<name>A0ABD5CTB2_9BURK</name>
<organism evidence="2 3">
    <name type="scientific">Paraburkholderia graminis</name>
    <dbReference type="NCBI Taxonomy" id="60548"/>
    <lineage>
        <taxon>Bacteria</taxon>
        <taxon>Pseudomonadati</taxon>
        <taxon>Pseudomonadota</taxon>
        <taxon>Betaproteobacteria</taxon>
        <taxon>Burkholderiales</taxon>
        <taxon>Burkholderiaceae</taxon>
        <taxon>Paraburkholderia</taxon>
    </lineage>
</organism>